<accession>A0A7I9Y7G9</accession>
<dbReference type="EMBL" id="BLKY01000001">
    <property type="protein sequence ID" value="GFG84572.1"/>
    <property type="molecule type" value="Genomic_DNA"/>
</dbReference>
<evidence type="ECO:0000313" key="2">
    <source>
        <dbReference type="Proteomes" id="UP000465305"/>
    </source>
</evidence>
<name>A0A7I9Y7G9_MYCAL</name>
<evidence type="ECO:0000313" key="1">
    <source>
        <dbReference type="EMBL" id="GFG84572.1"/>
    </source>
</evidence>
<reference evidence="1 2" key="1">
    <citation type="journal article" date="2019" name="Emerg. Microbes Infect.">
        <title>Comprehensive subspecies identification of 175 nontuberculous mycobacteria species based on 7547 genomic profiles.</title>
        <authorList>
            <person name="Matsumoto Y."/>
            <person name="Kinjo T."/>
            <person name="Motooka D."/>
            <person name="Nabeya D."/>
            <person name="Jung N."/>
            <person name="Uechi K."/>
            <person name="Horii T."/>
            <person name="Iida T."/>
            <person name="Fujita J."/>
            <person name="Nakamura S."/>
        </authorList>
    </citation>
    <scope>NUCLEOTIDE SEQUENCE [LARGE SCALE GENOMIC DNA]</scope>
    <source>
        <strain evidence="1 2">JCM 30723</strain>
    </source>
</reference>
<dbReference type="AlphaFoldDB" id="A0A7I9Y7G9"/>
<protein>
    <submittedName>
        <fullName evidence="1">Uncharacterized protein</fullName>
    </submittedName>
</protein>
<dbReference type="Proteomes" id="UP000465305">
    <property type="component" value="Unassembled WGS sequence"/>
</dbReference>
<comment type="caution">
    <text evidence="1">The sequence shown here is derived from an EMBL/GenBank/DDBJ whole genome shotgun (WGS) entry which is preliminary data.</text>
</comment>
<proteinExistence type="predicted"/>
<gene>
    <name evidence="1" type="ORF">MALGJ_12480</name>
</gene>
<organism evidence="1 2">
    <name type="scientific">Mycolicibacter algericus</name>
    <name type="common">Mycobacterium algericum</name>
    <dbReference type="NCBI Taxonomy" id="1288388"/>
    <lineage>
        <taxon>Bacteria</taxon>
        <taxon>Bacillati</taxon>
        <taxon>Actinomycetota</taxon>
        <taxon>Actinomycetes</taxon>
        <taxon>Mycobacteriales</taxon>
        <taxon>Mycobacteriaceae</taxon>
        <taxon>Mycolicibacter</taxon>
    </lineage>
</organism>
<sequence length="163" mass="16961">MGTRRAGLTGRHYVGLAAALPLVGTLPTLRRADSRPHSEVGGLGAGTEGRAWMLRPPRFLLRSSCGCCCPLAFGALLRCAFAVAFWAEQSVPAFDFVGAETCWWKLAAASLILGNSWYVVGFEGLIDSAAGSAEGWQDFVGESAVASVGVAVRVFAAVASGVP</sequence>